<protein>
    <submittedName>
        <fullName evidence="5">Quinon protein alcohol dehydrogenase-like superfamily</fullName>
    </submittedName>
</protein>
<accession>A0A9P7EAJ8</accession>
<dbReference type="PROSITE" id="PS50082">
    <property type="entry name" value="WD_REPEATS_2"/>
    <property type="match status" value="3"/>
</dbReference>
<evidence type="ECO:0000256" key="4">
    <source>
        <dbReference type="SAM" id="MobiDB-lite"/>
    </source>
</evidence>
<evidence type="ECO:0000313" key="6">
    <source>
        <dbReference type="Proteomes" id="UP000807769"/>
    </source>
</evidence>
<dbReference type="AlphaFoldDB" id="A0A9P7EAJ8"/>
<evidence type="ECO:0000313" key="5">
    <source>
        <dbReference type="EMBL" id="KAG1815641.1"/>
    </source>
</evidence>
<dbReference type="InterPro" id="IPR020472">
    <property type="entry name" value="WD40_PAC1"/>
</dbReference>
<gene>
    <name evidence="5" type="ORF">BJ212DRAFT_1587924</name>
</gene>
<feature type="region of interest" description="Disordered" evidence="4">
    <location>
        <begin position="459"/>
        <end position="502"/>
    </location>
</feature>
<dbReference type="EMBL" id="JABBWG010000018">
    <property type="protein sequence ID" value="KAG1815641.1"/>
    <property type="molecule type" value="Genomic_DNA"/>
</dbReference>
<dbReference type="PRINTS" id="PR00320">
    <property type="entry name" value="GPROTEINBRPT"/>
</dbReference>
<dbReference type="Proteomes" id="UP000807769">
    <property type="component" value="Unassembled WGS sequence"/>
</dbReference>
<reference evidence="5" key="1">
    <citation type="journal article" date="2020" name="New Phytol.">
        <title>Comparative genomics reveals dynamic genome evolution in host specialist ectomycorrhizal fungi.</title>
        <authorList>
            <person name="Lofgren L.A."/>
            <person name="Nguyen N.H."/>
            <person name="Vilgalys R."/>
            <person name="Ruytinx J."/>
            <person name="Liao H.L."/>
            <person name="Branco S."/>
            <person name="Kuo A."/>
            <person name="LaButti K."/>
            <person name="Lipzen A."/>
            <person name="Andreopoulos W."/>
            <person name="Pangilinan J."/>
            <person name="Riley R."/>
            <person name="Hundley H."/>
            <person name="Na H."/>
            <person name="Barry K."/>
            <person name="Grigoriev I.V."/>
            <person name="Stajich J.E."/>
            <person name="Kennedy P.G."/>
        </authorList>
    </citation>
    <scope>NUCLEOTIDE SEQUENCE</scope>
    <source>
        <strain evidence="5">MN1</strain>
    </source>
</reference>
<dbReference type="InterPro" id="IPR015943">
    <property type="entry name" value="WD40/YVTN_repeat-like_dom_sf"/>
</dbReference>
<dbReference type="SUPFAM" id="SSF50998">
    <property type="entry name" value="Quinoprotein alcohol dehydrogenase-like"/>
    <property type="match status" value="1"/>
</dbReference>
<dbReference type="InterPro" id="IPR011047">
    <property type="entry name" value="Quinoprotein_ADH-like_sf"/>
</dbReference>
<dbReference type="Gene3D" id="2.130.10.10">
    <property type="entry name" value="YVTN repeat-like/Quinoprotein amine dehydrogenase"/>
    <property type="match status" value="2"/>
</dbReference>
<feature type="compositionally biased region" description="Polar residues" evidence="4">
    <location>
        <begin position="400"/>
        <end position="411"/>
    </location>
</feature>
<keyword evidence="2" id="KW-0677">Repeat</keyword>
<dbReference type="RefSeq" id="XP_041192572.1">
    <property type="nucleotide sequence ID" value="XM_041342415.1"/>
</dbReference>
<feature type="repeat" description="WD" evidence="3">
    <location>
        <begin position="71"/>
        <end position="112"/>
    </location>
</feature>
<proteinExistence type="predicted"/>
<evidence type="ECO:0000256" key="2">
    <source>
        <dbReference type="ARBA" id="ARBA00022737"/>
    </source>
</evidence>
<organism evidence="5 6">
    <name type="scientific">Suillus subaureus</name>
    <dbReference type="NCBI Taxonomy" id="48587"/>
    <lineage>
        <taxon>Eukaryota</taxon>
        <taxon>Fungi</taxon>
        <taxon>Dikarya</taxon>
        <taxon>Basidiomycota</taxon>
        <taxon>Agaricomycotina</taxon>
        <taxon>Agaricomycetes</taxon>
        <taxon>Agaricomycetidae</taxon>
        <taxon>Boletales</taxon>
        <taxon>Suillineae</taxon>
        <taxon>Suillaceae</taxon>
        <taxon>Suillus</taxon>
    </lineage>
</organism>
<comment type="caution">
    <text evidence="5">The sequence shown here is derived from an EMBL/GenBank/DDBJ whole genome shotgun (WGS) entry which is preliminary data.</text>
</comment>
<keyword evidence="6" id="KW-1185">Reference proteome</keyword>
<keyword evidence="1 3" id="KW-0853">WD repeat</keyword>
<dbReference type="PANTHER" id="PTHR19879:SF9">
    <property type="entry name" value="TRANSCRIPTION INITIATION FACTOR TFIID SUBUNIT 5"/>
    <property type="match status" value="1"/>
</dbReference>
<dbReference type="PROSITE" id="PS00678">
    <property type="entry name" value="WD_REPEATS_1"/>
    <property type="match status" value="1"/>
</dbReference>
<name>A0A9P7EAJ8_9AGAM</name>
<dbReference type="GeneID" id="64636431"/>
<feature type="compositionally biased region" description="Pro residues" evidence="4">
    <location>
        <begin position="488"/>
        <end position="502"/>
    </location>
</feature>
<dbReference type="InterPro" id="IPR019775">
    <property type="entry name" value="WD40_repeat_CS"/>
</dbReference>
<dbReference type="PANTHER" id="PTHR19879">
    <property type="entry name" value="TRANSCRIPTION INITIATION FACTOR TFIID"/>
    <property type="match status" value="1"/>
</dbReference>
<feature type="region of interest" description="Disordered" evidence="4">
    <location>
        <begin position="395"/>
        <end position="416"/>
    </location>
</feature>
<dbReference type="PROSITE" id="PS50294">
    <property type="entry name" value="WD_REPEATS_REGION"/>
    <property type="match status" value="2"/>
</dbReference>
<evidence type="ECO:0000256" key="1">
    <source>
        <dbReference type="ARBA" id="ARBA00022574"/>
    </source>
</evidence>
<dbReference type="Pfam" id="PF00400">
    <property type="entry name" value="WD40"/>
    <property type="match status" value="2"/>
</dbReference>
<dbReference type="InterPro" id="IPR001680">
    <property type="entry name" value="WD40_rpt"/>
</dbReference>
<dbReference type="SMART" id="SM00320">
    <property type="entry name" value="WD40"/>
    <property type="match status" value="2"/>
</dbReference>
<evidence type="ECO:0000256" key="3">
    <source>
        <dbReference type="PROSITE-ProRule" id="PRU00221"/>
    </source>
</evidence>
<sequence>MISGSGDKTARRWDLRAGKEIEKAREVCEQGVHAVGVSRDGRWVVTGGGYFNKCPGELKICDVRTGIMRRFEDHSMEITCIDMSANSSLLASGSIDCTVRIWELDTGKLVAGPFKIDNILTGVGAVRFSQDLKKLAVKSRVATWLEVWDVEAQKLDVRMGKDPRHGLTTHAPVFWTTKDKTIVAALNIGQDLNASPSSEWHKAIHELDALTLQTVGAPFEGHTIGISDLALSFDCALLASASWDNTIKLWAFQSRQLLASFDVQDPFILIIPPNSHQLVYSTYAESEIHICDIPPKIIAIIWPNTSESKHHNILDVRDPYSSTPSHQCIFLRSDATRRAVPRKPVISPVTSFTPRPQRPSHTTQQRDFFRYLRMVLPSRTNAHWKDHSRDLLDFPATSPLPRNSSLSAQETAETRSRMDLHENLRHTAQSSATAPTTFKARLYDLWMGHALPHIVDVPPAQGKERNAAADAPPKNNRDWIPYEDYVPSRPPSPNPDSQPHPPFIVQINTGEHGRSRLCGCF</sequence>
<feature type="repeat" description="WD" evidence="3">
    <location>
        <begin position="219"/>
        <end position="260"/>
    </location>
</feature>
<feature type="repeat" description="WD" evidence="3">
    <location>
        <begin position="1"/>
        <end position="23"/>
    </location>
</feature>
<dbReference type="OrthoDB" id="2686672at2759"/>